<dbReference type="InterPro" id="IPR004045">
    <property type="entry name" value="Glutathione_S-Trfase_N"/>
</dbReference>
<dbReference type="InterPro" id="IPR036282">
    <property type="entry name" value="Glutathione-S-Trfase_C_sf"/>
</dbReference>
<proteinExistence type="predicted"/>
<dbReference type="AlphaFoldDB" id="A0A6I6IZD8"/>
<dbReference type="Gene3D" id="1.20.1050.10">
    <property type="match status" value="1"/>
</dbReference>
<dbReference type="InterPro" id="IPR050983">
    <property type="entry name" value="GST_Omega/HSP26"/>
</dbReference>
<dbReference type="InterPro" id="IPR036249">
    <property type="entry name" value="Thioredoxin-like_sf"/>
</dbReference>
<accession>A0A6I6IZD8</accession>
<dbReference type="SFLD" id="SFLDG00358">
    <property type="entry name" value="Main_(cytGST)"/>
    <property type="match status" value="1"/>
</dbReference>
<reference evidence="4" key="1">
    <citation type="submission" date="2018-12" db="EMBL/GenBank/DDBJ databases">
        <title>Complete genome sequence of Roseovarius sp. MME-070.</title>
        <authorList>
            <person name="Nam Y.-D."/>
            <person name="Kang J."/>
            <person name="Chung W.-H."/>
            <person name="Park Y.S."/>
        </authorList>
    </citation>
    <scope>NUCLEOTIDE SEQUENCE [LARGE SCALE GENOMIC DNA]</scope>
    <source>
        <strain evidence="4">MME-070</strain>
    </source>
</reference>
<keyword evidence="3" id="KW-0808">Transferase</keyword>
<gene>
    <name evidence="3" type="ORF">EI983_06740</name>
</gene>
<dbReference type="PANTHER" id="PTHR43968">
    <property type="match status" value="1"/>
</dbReference>
<evidence type="ECO:0000313" key="3">
    <source>
        <dbReference type="EMBL" id="QGX97988.1"/>
    </source>
</evidence>
<evidence type="ECO:0000313" key="4">
    <source>
        <dbReference type="Proteomes" id="UP000428330"/>
    </source>
</evidence>
<dbReference type="SUPFAM" id="SSF47616">
    <property type="entry name" value="GST C-terminal domain-like"/>
    <property type="match status" value="1"/>
</dbReference>
<dbReference type="PROSITE" id="PS50405">
    <property type="entry name" value="GST_CTER"/>
    <property type="match status" value="1"/>
</dbReference>
<dbReference type="SUPFAM" id="SSF52833">
    <property type="entry name" value="Thioredoxin-like"/>
    <property type="match status" value="1"/>
</dbReference>
<sequence>MSGEPTLTGYGFSVYTRAARMALAAKGVSYSYEECNPFAPGDAEALRAVHPFGRVPALRHGGFHVWETQAILDYVEAGFDGPPLTPQRAEAKARMRQVMGIVDAYLYWPLVRGVVSNALFASQAERDGAAAQAGLDAAPRVLAALEEIAGEGEVLVPGQLTLADCLLWPMLDYFRQVPEGAALLRTYEALTLWAETMAQRPEAITTAPDLNQLERSPA</sequence>
<keyword evidence="4" id="KW-1185">Reference proteome</keyword>
<protein>
    <submittedName>
        <fullName evidence="3">Glutathione S-transferase family protein</fullName>
    </submittedName>
</protein>
<dbReference type="InterPro" id="IPR040079">
    <property type="entry name" value="Glutathione_S-Trfase"/>
</dbReference>
<dbReference type="Pfam" id="PF13417">
    <property type="entry name" value="GST_N_3"/>
    <property type="match status" value="1"/>
</dbReference>
<dbReference type="SFLD" id="SFLDS00019">
    <property type="entry name" value="Glutathione_Transferase_(cytos"/>
    <property type="match status" value="1"/>
</dbReference>
<dbReference type="CDD" id="cd00299">
    <property type="entry name" value="GST_C_family"/>
    <property type="match status" value="1"/>
</dbReference>
<dbReference type="Gene3D" id="3.40.30.10">
    <property type="entry name" value="Glutaredoxin"/>
    <property type="match status" value="1"/>
</dbReference>
<dbReference type="EMBL" id="CP034348">
    <property type="protein sequence ID" value="QGX97988.1"/>
    <property type="molecule type" value="Genomic_DNA"/>
</dbReference>
<feature type="domain" description="GST C-terminal" evidence="2">
    <location>
        <begin position="88"/>
        <end position="218"/>
    </location>
</feature>
<evidence type="ECO:0000259" key="2">
    <source>
        <dbReference type="PROSITE" id="PS50405"/>
    </source>
</evidence>
<name>A0A6I6IZD8_9RHOB</name>
<dbReference type="CDD" id="cd00570">
    <property type="entry name" value="GST_N_family"/>
    <property type="match status" value="1"/>
</dbReference>
<dbReference type="PANTHER" id="PTHR43968:SF6">
    <property type="entry name" value="GLUTATHIONE S-TRANSFERASE OMEGA"/>
    <property type="match status" value="1"/>
</dbReference>
<dbReference type="RefSeq" id="WP_157706620.1">
    <property type="nucleotide sequence ID" value="NZ_CP034348.1"/>
</dbReference>
<organism evidence="3 4">
    <name type="scientific">Roseovarius faecimaris</name>
    <dbReference type="NCBI Taxonomy" id="2494550"/>
    <lineage>
        <taxon>Bacteria</taxon>
        <taxon>Pseudomonadati</taxon>
        <taxon>Pseudomonadota</taxon>
        <taxon>Alphaproteobacteria</taxon>
        <taxon>Rhodobacterales</taxon>
        <taxon>Roseobacteraceae</taxon>
        <taxon>Roseovarius</taxon>
    </lineage>
</organism>
<dbReference type="PROSITE" id="PS50404">
    <property type="entry name" value="GST_NTER"/>
    <property type="match status" value="1"/>
</dbReference>
<feature type="domain" description="GST N-terminal" evidence="1">
    <location>
        <begin position="3"/>
        <end position="83"/>
    </location>
</feature>
<dbReference type="GO" id="GO:0005737">
    <property type="term" value="C:cytoplasm"/>
    <property type="evidence" value="ECO:0007669"/>
    <property type="project" value="TreeGrafter"/>
</dbReference>
<dbReference type="KEGG" id="rom:EI983_06740"/>
<dbReference type="OrthoDB" id="509852at2"/>
<evidence type="ECO:0000259" key="1">
    <source>
        <dbReference type="PROSITE" id="PS50404"/>
    </source>
</evidence>
<dbReference type="Proteomes" id="UP000428330">
    <property type="component" value="Chromosome"/>
</dbReference>
<dbReference type="GO" id="GO:0016740">
    <property type="term" value="F:transferase activity"/>
    <property type="evidence" value="ECO:0007669"/>
    <property type="project" value="UniProtKB-KW"/>
</dbReference>
<dbReference type="InterPro" id="IPR010987">
    <property type="entry name" value="Glutathione-S-Trfase_C-like"/>
</dbReference>
<dbReference type="Pfam" id="PF13410">
    <property type="entry name" value="GST_C_2"/>
    <property type="match status" value="1"/>
</dbReference>